<feature type="region of interest" description="Disordered" evidence="10">
    <location>
        <begin position="387"/>
        <end position="462"/>
    </location>
</feature>
<evidence type="ECO:0000256" key="10">
    <source>
        <dbReference type="SAM" id="MobiDB-lite"/>
    </source>
</evidence>
<dbReference type="GO" id="GO:0005856">
    <property type="term" value="C:cytoskeleton"/>
    <property type="evidence" value="ECO:0007669"/>
    <property type="project" value="UniProtKB-SubCell"/>
</dbReference>
<feature type="compositionally biased region" description="Polar residues" evidence="10">
    <location>
        <begin position="387"/>
        <end position="418"/>
    </location>
</feature>
<dbReference type="PANTHER" id="PTHR18884">
    <property type="entry name" value="SEPTIN"/>
    <property type="match status" value="1"/>
</dbReference>
<dbReference type="Proteomes" id="UP000593571">
    <property type="component" value="Unassembled WGS sequence"/>
</dbReference>
<comment type="caution">
    <text evidence="12">The sequence shown here is derived from an EMBL/GenBank/DDBJ whole genome shotgun (WGS) entry which is preliminary data.</text>
</comment>
<keyword evidence="13" id="KW-1185">Reference proteome</keyword>
<feature type="region of interest" description="Disordered" evidence="10">
    <location>
        <begin position="1"/>
        <end position="39"/>
    </location>
</feature>
<dbReference type="OrthoDB" id="416553at2759"/>
<comment type="subcellular location">
    <subcellularLocation>
        <location evidence="1">Cytoplasm</location>
        <location evidence="1">Cytoskeleton</location>
    </subcellularLocation>
</comment>
<dbReference type="AlphaFoldDB" id="A0A7J8JL93"/>
<evidence type="ECO:0000256" key="5">
    <source>
        <dbReference type="ARBA" id="ARBA00023212"/>
    </source>
</evidence>
<organism evidence="12 13">
    <name type="scientific">Rousettus aegyptiacus</name>
    <name type="common">Egyptian fruit bat</name>
    <name type="synonym">Pteropus aegyptiacus</name>
    <dbReference type="NCBI Taxonomy" id="9407"/>
    <lineage>
        <taxon>Eukaryota</taxon>
        <taxon>Metazoa</taxon>
        <taxon>Chordata</taxon>
        <taxon>Craniata</taxon>
        <taxon>Vertebrata</taxon>
        <taxon>Euteleostomi</taxon>
        <taxon>Mammalia</taxon>
        <taxon>Eutheria</taxon>
        <taxon>Laurasiatheria</taxon>
        <taxon>Chiroptera</taxon>
        <taxon>Yinpterochiroptera</taxon>
        <taxon>Pteropodoidea</taxon>
        <taxon>Pteropodidae</taxon>
        <taxon>Rousettinae</taxon>
        <taxon>Rousettus</taxon>
    </lineage>
</organism>
<dbReference type="InterPro" id="IPR008114">
    <property type="entry name" value="Septin3"/>
</dbReference>
<evidence type="ECO:0000256" key="7">
    <source>
        <dbReference type="ARBA" id="ARBA00046092"/>
    </source>
</evidence>
<reference evidence="12 13" key="1">
    <citation type="journal article" date="2020" name="Nature">
        <title>Six reference-quality genomes reveal evolution of bat adaptations.</title>
        <authorList>
            <person name="Jebb D."/>
            <person name="Huang Z."/>
            <person name="Pippel M."/>
            <person name="Hughes G.M."/>
            <person name="Lavrichenko K."/>
            <person name="Devanna P."/>
            <person name="Winkler S."/>
            <person name="Jermiin L.S."/>
            <person name="Skirmuntt E.C."/>
            <person name="Katzourakis A."/>
            <person name="Burkitt-Gray L."/>
            <person name="Ray D.A."/>
            <person name="Sullivan K.A.M."/>
            <person name="Roscito J.G."/>
            <person name="Kirilenko B.M."/>
            <person name="Davalos L.M."/>
            <person name="Corthals A.P."/>
            <person name="Power M.L."/>
            <person name="Jones G."/>
            <person name="Ransome R.D."/>
            <person name="Dechmann D.K.N."/>
            <person name="Locatelli A.G."/>
            <person name="Puechmaille S.J."/>
            <person name="Fedrigo O."/>
            <person name="Jarvis E.D."/>
            <person name="Hiller M."/>
            <person name="Vernes S.C."/>
            <person name="Myers E.W."/>
            <person name="Teeling E.C."/>
        </authorList>
    </citation>
    <scope>NUCLEOTIDE SEQUENCE [LARGE SCALE GENOMIC DNA]</scope>
    <source>
        <strain evidence="12">MRouAeg1</strain>
        <tissue evidence="12">Muscle</tissue>
    </source>
</reference>
<evidence type="ECO:0000313" key="13">
    <source>
        <dbReference type="Proteomes" id="UP000593571"/>
    </source>
</evidence>
<dbReference type="InterPro" id="IPR016491">
    <property type="entry name" value="Septin"/>
</dbReference>
<dbReference type="InterPro" id="IPR027417">
    <property type="entry name" value="P-loop_NTPase"/>
</dbReference>
<evidence type="ECO:0000256" key="4">
    <source>
        <dbReference type="ARBA" id="ARBA00023134"/>
    </source>
</evidence>
<dbReference type="PROSITE" id="PS51719">
    <property type="entry name" value="G_SEPTIN"/>
    <property type="match status" value="1"/>
</dbReference>
<evidence type="ECO:0000256" key="2">
    <source>
        <dbReference type="ARBA" id="ARBA00022490"/>
    </source>
</evidence>
<keyword evidence="4 9" id="KW-0342">GTP-binding</keyword>
<dbReference type="GO" id="GO:0005525">
    <property type="term" value="F:GTP binding"/>
    <property type="evidence" value="ECO:0007669"/>
    <property type="project" value="UniProtKB-KW"/>
</dbReference>
<keyword evidence="3 9" id="KW-0547">Nucleotide-binding</keyword>
<dbReference type="CDD" id="cd01850">
    <property type="entry name" value="CDC_Septin"/>
    <property type="match status" value="1"/>
</dbReference>
<feature type="region of interest" description="Disordered" evidence="10">
    <location>
        <begin position="119"/>
        <end position="159"/>
    </location>
</feature>
<sequence length="791" mass="85987">MDHDFEMQPHEASGPGACFSRSRLLGHPNHPSKLPGGASPLIPVLRKTIRLDAFSQSHVPQASGRPGLGARTQSRPPQETGNNPVPRKLSSISLTLRQNSQAWPLGPLPSHWEEAPTLGREAATRGRERLSTGDSPSVTLVPGGRVRAEGPGTSGLAKPGRVPVVEKPLVSSYLALPFQSRLAQKLPGPAVGQGHPVPMTAHVPSRASPGRGRTRSRGIPRPRLHLQRGTPTTGPAMAMDLANLEMTRPGTDRHLAMMATNRPSLPVTLVTSNTSRLDSGTEFPALVTRLGTAKRGLVKDVVASDPVKLGTAIATAGTAKPHSTPGATTVDLAAPDLVKWGMARPDPAPALARVDLARLDITMDSLALDTSSLGTATGSVVPVTLNPATGETTMDSDINLTTSDHTSYPPTSSRSTDSALDHSTADAATHLARETKGLPETRTDAAMSELVPEPRPKPAVPMKPVSINSNLLGYIGIDTIIEQMRKKTMKTGFDFNIMVVGQSGLGKSTLVNTLFKSQVSRKASSWNREEKIPKTVEIKAIGHVIEEGGVKMKLTVIDTPGFGDQINNENCWEPIEKYINEQYEKFLKEEVNIARKKRIPDTRVHCCLYFISPTGHSLRPLDLEFMKHLSKVVNIVPVIAKADTMTLEEKSEFKQRVRKELEVNGIEFYPQKEFDEDLEDKTENDKIRQESMPFAVVGSDKEYQVDGKRVLGRKTPWGIIEVENLNHCEFALLRDFVIRTHLQDLKEVTHNIHYETYRAKRLNDNGGLPPGEGLLGTVLPPVPATPCPTAD</sequence>
<gene>
    <name evidence="12" type="ORF">HJG63_017377</name>
</gene>
<feature type="compositionally biased region" description="Basic and acidic residues" evidence="10">
    <location>
        <begin position="122"/>
        <end position="131"/>
    </location>
</feature>
<dbReference type="InterPro" id="IPR030379">
    <property type="entry name" value="G_SEPTIN_dom"/>
</dbReference>
<evidence type="ECO:0000256" key="6">
    <source>
        <dbReference type="ARBA" id="ARBA00041105"/>
    </source>
</evidence>
<dbReference type="PRINTS" id="PR01741">
    <property type="entry name" value="SEPTIN3"/>
</dbReference>
<feature type="compositionally biased region" description="Polar residues" evidence="10">
    <location>
        <begin position="71"/>
        <end position="83"/>
    </location>
</feature>
<dbReference type="FunFam" id="3.40.50.300:FF:000387">
    <property type="entry name" value="neuronal-specific septin-3 isoform X1"/>
    <property type="match status" value="1"/>
</dbReference>
<dbReference type="Gene3D" id="3.40.50.300">
    <property type="entry name" value="P-loop containing nucleotide triphosphate hydrolases"/>
    <property type="match status" value="1"/>
</dbReference>
<comment type="similarity">
    <text evidence="9">Belongs to the TRAFAC class TrmE-Era-EngA-EngB-Septin-like GTPase superfamily. Septin GTPase family.</text>
</comment>
<keyword evidence="2" id="KW-0963">Cytoplasm</keyword>
<evidence type="ECO:0000256" key="8">
    <source>
        <dbReference type="ARBA" id="ARBA00064477"/>
    </source>
</evidence>
<dbReference type="SUPFAM" id="SSF52540">
    <property type="entry name" value="P-loop containing nucleoside triphosphate hydrolases"/>
    <property type="match status" value="1"/>
</dbReference>
<name>A0A7J8JL93_ROUAE</name>
<feature type="domain" description="Septin-type G" evidence="11">
    <location>
        <begin position="491"/>
        <end position="764"/>
    </location>
</feature>
<proteinExistence type="inferred from homology"/>
<feature type="region of interest" description="Disordered" evidence="10">
    <location>
        <begin position="57"/>
        <end position="88"/>
    </location>
</feature>
<dbReference type="Pfam" id="PF00735">
    <property type="entry name" value="Septin"/>
    <property type="match status" value="1"/>
</dbReference>
<evidence type="ECO:0000256" key="9">
    <source>
        <dbReference type="RuleBase" id="RU004560"/>
    </source>
</evidence>
<feature type="region of interest" description="Disordered" evidence="10">
    <location>
        <begin position="200"/>
        <end position="235"/>
    </location>
</feature>
<dbReference type="EMBL" id="JACASE010000002">
    <property type="protein sequence ID" value="KAF6497663.1"/>
    <property type="molecule type" value="Genomic_DNA"/>
</dbReference>
<comment type="subunit">
    <text evidence="8">Septins polymerize into heterooligomeric protein complexes that form filaments, and can associate with cellular membranes, actin filaments and microtubules. GTPase activity is required for filament formation.</text>
</comment>
<evidence type="ECO:0000259" key="11">
    <source>
        <dbReference type="PROSITE" id="PS51719"/>
    </source>
</evidence>
<accession>A0A7J8JL93</accession>
<evidence type="ECO:0000256" key="3">
    <source>
        <dbReference type="ARBA" id="ARBA00022741"/>
    </source>
</evidence>
<feature type="compositionally biased region" description="Basic and acidic residues" evidence="10">
    <location>
        <begin position="431"/>
        <end position="443"/>
    </location>
</feature>
<evidence type="ECO:0000256" key="1">
    <source>
        <dbReference type="ARBA" id="ARBA00004245"/>
    </source>
</evidence>
<evidence type="ECO:0000313" key="12">
    <source>
        <dbReference type="EMBL" id="KAF6497663.1"/>
    </source>
</evidence>
<comment type="function">
    <text evidence="7">Filament-forming cytoskeletal GTPase. May play a role in cytokinesis.</text>
</comment>
<keyword evidence="5" id="KW-0206">Cytoskeleton</keyword>
<protein>
    <recommendedName>
        <fullName evidence="6">Neuronal-specific septin-3</fullName>
    </recommendedName>
</protein>
<feature type="compositionally biased region" description="Basic residues" evidence="10">
    <location>
        <begin position="212"/>
        <end position="226"/>
    </location>
</feature>